<sequence length="115" mass="12341">MRALSFIVLMALSAAAQSDTLYCAGKIAQVIVYGNGNLMVLSTWRSDWTVLCNLKGTPSIDSVTCSHWSSLTSMAFKDGATLGLYYNVPTGTTCANLPTYAKAPVPVYLRLVSPK</sequence>
<evidence type="ECO:0000313" key="3">
    <source>
        <dbReference type="Proteomes" id="UP001211689"/>
    </source>
</evidence>
<keyword evidence="3" id="KW-1185">Reference proteome</keyword>
<organism evidence="2 3">
    <name type="scientific">Metapseudomonas resinovorans</name>
    <name type="common">Pseudomonas resinovorans</name>
    <dbReference type="NCBI Taxonomy" id="53412"/>
    <lineage>
        <taxon>Bacteria</taxon>
        <taxon>Pseudomonadati</taxon>
        <taxon>Pseudomonadota</taxon>
        <taxon>Gammaproteobacteria</taxon>
        <taxon>Pseudomonadales</taxon>
        <taxon>Pseudomonadaceae</taxon>
        <taxon>Metapseudomonas</taxon>
    </lineage>
</organism>
<protein>
    <recommendedName>
        <fullName evidence="4">Secreted protein</fullName>
    </recommendedName>
</protein>
<evidence type="ECO:0008006" key="4">
    <source>
        <dbReference type="Google" id="ProtNLM"/>
    </source>
</evidence>
<proteinExistence type="predicted"/>
<comment type="caution">
    <text evidence="2">The sequence shown here is derived from an EMBL/GenBank/DDBJ whole genome shotgun (WGS) entry which is preliminary data.</text>
</comment>
<accession>A0ABT4Y807</accession>
<evidence type="ECO:0000256" key="1">
    <source>
        <dbReference type="SAM" id="SignalP"/>
    </source>
</evidence>
<name>A0ABT4Y807_METRE</name>
<feature type="chain" id="PRO_5045447463" description="Secreted protein" evidence="1">
    <location>
        <begin position="19"/>
        <end position="115"/>
    </location>
</feature>
<feature type="signal peptide" evidence="1">
    <location>
        <begin position="1"/>
        <end position="18"/>
    </location>
</feature>
<dbReference type="EMBL" id="JANEWF010000022">
    <property type="protein sequence ID" value="MDA8485011.1"/>
    <property type="molecule type" value="Genomic_DNA"/>
</dbReference>
<keyword evidence="1" id="KW-0732">Signal</keyword>
<gene>
    <name evidence="2" type="ORF">NNO07_18250</name>
</gene>
<dbReference type="RefSeq" id="WP_271471511.1">
    <property type="nucleotide sequence ID" value="NZ_JANEWF010000022.1"/>
</dbReference>
<dbReference type="Proteomes" id="UP001211689">
    <property type="component" value="Unassembled WGS sequence"/>
</dbReference>
<reference evidence="2 3" key="1">
    <citation type="submission" date="2022-07" db="EMBL/GenBank/DDBJ databases">
        <title>Genome Analysis of Selected Gammaproteobacteria from Nigerian Food snails.</title>
        <authorList>
            <person name="Okafor A.C."/>
        </authorList>
    </citation>
    <scope>NUCLEOTIDE SEQUENCE [LARGE SCALE GENOMIC DNA]</scope>
    <source>
        <strain evidence="2 3">Awg 2</strain>
    </source>
</reference>
<evidence type="ECO:0000313" key="2">
    <source>
        <dbReference type="EMBL" id="MDA8485011.1"/>
    </source>
</evidence>